<comment type="caution">
    <text evidence="2">The sequence shown here is derived from an EMBL/GenBank/DDBJ whole genome shotgun (WGS) entry which is preliminary data.</text>
</comment>
<dbReference type="Proteomes" id="UP000562045">
    <property type="component" value="Unassembled WGS sequence"/>
</dbReference>
<reference evidence="2 3" key="1">
    <citation type="submission" date="2020-07" db="EMBL/GenBank/DDBJ databases">
        <title>Sequencing the genomes of 1000 actinobacteria strains.</title>
        <authorList>
            <person name="Klenk H.-P."/>
        </authorList>
    </citation>
    <scope>NUCLEOTIDE SEQUENCE [LARGE SCALE GENOMIC DNA]</scope>
    <source>
        <strain evidence="2 3">DSM 15131</strain>
    </source>
</reference>
<name>A0A7Y9ZLF3_9ACTN</name>
<proteinExistence type="predicted"/>
<feature type="chain" id="PRO_5038970397" evidence="1">
    <location>
        <begin position="20"/>
        <end position="244"/>
    </location>
</feature>
<dbReference type="GO" id="GO:0016787">
    <property type="term" value="F:hydrolase activity"/>
    <property type="evidence" value="ECO:0007669"/>
    <property type="project" value="UniProtKB-KW"/>
</dbReference>
<evidence type="ECO:0000313" key="2">
    <source>
        <dbReference type="EMBL" id="NYI47637.1"/>
    </source>
</evidence>
<sequence length="244" mass="24993">MKRLLVVLLGLAAALAALTAVPTASSAGAPAGSSARAAQAAPAPITGRLVYDFDDVRPAAGVRIELRSGPGGTIIGSTTTDSEGRFSVVRTGPLPAGGSYVRVVGNNWVQGGIVGGNSSPRYVEANFSFARRYADGTALGRVWALPSFVRGQVVDAATLAPVAGARVNLRRAVDNVRVGTVLTASNGTFRIYPVDGEDFNLQVNGLAVGHELGYRACNAQLVPTIGEACGAPIGYIGRVYADAL</sequence>
<feature type="signal peptide" evidence="1">
    <location>
        <begin position="1"/>
        <end position="19"/>
    </location>
</feature>
<dbReference type="AlphaFoldDB" id="A0A7Y9ZLF3"/>
<protein>
    <submittedName>
        <fullName evidence="2">5-hydroxyisourate hydrolase-like protein (Transthyretin family)</fullName>
    </submittedName>
</protein>
<evidence type="ECO:0000313" key="3">
    <source>
        <dbReference type="Proteomes" id="UP000562045"/>
    </source>
</evidence>
<dbReference type="RefSeq" id="WP_179651670.1">
    <property type="nucleotide sequence ID" value="NZ_JACBZM010000001.1"/>
</dbReference>
<keyword evidence="2" id="KW-0378">Hydrolase</keyword>
<dbReference type="EMBL" id="JACBZM010000001">
    <property type="protein sequence ID" value="NYI47637.1"/>
    <property type="molecule type" value="Genomic_DNA"/>
</dbReference>
<accession>A0A7Y9ZLF3</accession>
<keyword evidence="1" id="KW-0732">Signal</keyword>
<organism evidence="2 3">
    <name type="scientific">Nocardioides aromaticivorans</name>
    <dbReference type="NCBI Taxonomy" id="200618"/>
    <lineage>
        <taxon>Bacteria</taxon>
        <taxon>Bacillati</taxon>
        <taxon>Actinomycetota</taxon>
        <taxon>Actinomycetes</taxon>
        <taxon>Propionibacteriales</taxon>
        <taxon>Nocardioidaceae</taxon>
        <taxon>Nocardioides</taxon>
    </lineage>
</organism>
<evidence type="ECO:0000256" key="1">
    <source>
        <dbReference type="SAM" id="SignalP"/>
    </source>
</evidence>
<gene>
    <name evidence="2" type="ORF">BJ993_004717</name>
</gene>